<dbReference type="PROSITE" id="PS50943">
    <property type="entry name" value="HTH_CROC1"/>
    <property type="match status" value="1"/>
</dbReference>
<evidence type="ECO:0000256" key="1">
    <source>
        <dbReference type="ARBA" id="ARBA00023125"/>
    </source>
</evidence>
<dbReference type="InterPro" id="IPR010982">
    <property type="entry name" value="Lambda_DNA-bd_dom_sf"/>
</dbReference>
<sequence>MFAERLKQLRRQRNISQQMLSIQLGVNQTTISGWEIANREPSYEMLARIADLFGVSADYLIGRCESPLGMSPSHTPYIEATVHEQALVRAYRHASRDTRAAVDAVLSVPLQRGSN</sequence>
<comment type="caution">
    <text evidence="3">The sequence shown here is derived from an EMBL/GenBank/DDBJ whole genome shotgun (WGS) entry which is preliminary data.</text>
</comment>
<dbReference type="GO" id="GO:0003677">
    <property type="term" value="F:DNA binding"/>
    <property type="evidence" value="ECO:0007669"/>
    <property type="project" value="UniProtKB-KW"/>
</dbReference>
<dbReference type="Proteomes" id="UP000886819">
    <property type="component" value="Unassembled WGS sequence"/>
</dbReference>
<dbReference type="InterPro" id="IPR001387">
    <property type="entry name" value="Cro/C1-type_HTH"/>
</dbReference>
<gene>
    <name evidence="3" type="ORF">IAA66_07145</name>
</gene>
<protein>
    <submittedName>
        <fullName evidence="3">Helix-turn-helix transcriptional regulator</fullName>
    </submittedName>
</protein>
<dbReference type="SUPFAM" id="SSF47413">
    <property type="entry name" value="lambda repressor-like DNA-binding domains"/>
    <property type="match status" value="1"/>
</dbReference>
<evidence type="ECO:0000259" key="2">
    <source>
        <dbReference type="PROSITE" id="PS50943"/>
    </source>
</evidence>
<dbReference type="PANTHER" id="PTHR46558:SF14">
    <property type="entry name" value="HTH-TYPE TRANSCRIPTIONAL REGULATOR ANSR"/>
    <property type="match status" value="1"/>
</dbReference>
<reference evidence="3" key="2">
    <citation type="journal article" date="2021" name="PeerJ">
        <title>Extensive microbial diversity within the chicken gut microbiome revealed by metagenomics and culture.</title>
        <authorList>
            <person name="Gilroy R."/>
            <person name="Ravi A."/>
            <person name="Getino M."/>
            <person name="Pursley I."/>
            <person name="Horton D.L."/>
            <person name="Alikhan N.F."/>
            <person name="Baker D."/>
            <person name="Gharbi K."/>
            <person name="Hall N."/>
            <person name="Watson M."/>
            <person name="Adriaenssens E.M."/>
            <person name="Foster-Nyarko E."/>
            <person name="Jarju S."/>
            <person name="Secka A."/>
            <person name="Antonio M."/>
            <person name="Oren A."/>
            <person name="Chaudhuri R.R."/>
            <person name="La Ragione R."/>
            <person name="Hildebrand F."/>
            <person name="Pallen M.J."/>
        </authorList>
    </citation>
    <scope>NUCLEOTIDE SEQUENCE</scope>
    <source>
        <strain evidence="3">ChiHile30-977</strain>
    </source>
</reference>
<dbReference type="AlphaFoldDB" id="A0A9D1CK48"/>
<accession>A0A9D1CK48</accession>
<keyword evidence="1" id="KW-0238">DNA-binding</keyword>
<dbReference type="CDD" id="cd00093">
    <property type="entry name" value="HTH_XRE"/>
    <property type="match status" value="1"/>
</dbReference>
<dbReference type="PANTHER" id="PTHR46558">
    <property type="entry name" value="TRACRIPTIONAL REGULATORY PROTEIN-RELATED-RELATED"/>
    <property type="match status" value="1"/>
</dbReference>
<dbReference type="EMBL" id="DVFI01000099">
    <property type="protein sequence ID" value="HIQ63349.1"/>
    <property type="molecule type" value="Genomic_DNA"/>
</dbReference>
<dbReference type="Gene3D" id="1.10.260.40">
    <property type="entry name" value="lambda repressor-like DNA-binding domains"/>
    <property type="match status" value="1"/>
</dbReference>
<name>A0A9D1CK48_9FIRM</name>
<organism evidence="3 4">
    <name type="scientific">Candidatus Avichristensenella intestinipullorum</name>
    <dbReference type="NCBI Taxonomy" id="2840693"/>
    <lineage>
        <taxon>Bacteria</taxon>
        <taxon>Bacillati</taxon>
        <taxon>Bacillota</taxon>
        <taxon>Clostridia</taxon>
        <taxon>Candidatus Avichristensenella</taxon>
    </lineage>
</organism>
<dbReference type="SMART" id="SM00530">
    <property type="entry name" value="HTH_XRE"/>
    <property type="match status" value="1"/>
</dbReference>
<proteinExistence type="predicted"/>
<reference evidence="3" key="1">
    <citation type="submission" date="2020-10" db="EMBL/GenBank/DDBJ databases">
        <authorList>
            <person name="Gilroy R."/>
        </authorList>
    </citation>
    <scope>NUCLEOTIDE SEQUENCE</scope>
    <source>
        <strain evidence="3">ChiHile30-977</strain>
    </source>
</reference>
<evidence type="ECO:0000313" key="4">
    <source>
        <dbReference type="Proteomes" id="UP000886819"/>
    </source>
</evidence>
<evidence type="ECO:0000313" key="3">
    <source>
        <dbReference type="EMBL" id="HIQ63349.1"/>
    </source>
</evidence>
<feature type="domain" description="HTH cro/C1-type" evidence="2">
    <location>
        <begin position="6"/>
        <end position="60"/>
    </location>
</feature>
<dbReference type="Pfam" id="PF12844">
    <property type="entry name" value="HTH_19"/>
    <property type="match status" value="1"/>
</dbReference>